<protein>
    <submittedName>
        <fullName evidence="1">Uncharacterized protein</fullName>
    </submittedName>
</protein>
<dbReference type="SUPFAM" id="SSF48452">
    <property type="entry name" value="TPR-like"/>
    <property type="match status" value="1"/>
</dbReference>
<dbReference type="AlphaFoldDB" id="A0A5N6IE46"/>
<dbReference type="EMBL" id="ML736748">
    <property type="protein sequence ID" value="KAE8407519.1"/>
    <property type="molecule type" value="Genomic_DNA"/>
</dbReference>
<evidence type="ECO:0000313" key="2">
    <source>
        <dbReference type="Proteomes" id="UP000325579"/>
    </source>
</evidence>
<accession>A0A5N6IE46</accession>
<dbReference type="Gene3D" id="1.25.40.10">
    <property type="entry name" value="Tetratricopeptide repeat domain"/>
    <property type="match status" value="1"/>
</dbReference>
<accession>A0A5N7DNA3</accession>
<reference evidence="1 2" key="1">
    <citation type="submission" date="2019-04" db="EMBL/GenBank/DDBJ databases">
        <authorList>
            <consortium name="DOE Joint Genome Institute"/>
            <person name="Mondo S."/>
            <person name="Kjaerbolling I."/>
            <person name="Vesth T."/>
            <person name="Frisvad J.C."/>
            <person name="Nybo J.L."/>
            <person name="Theobald S."/>
            <person name="Kildgaard S."/>
            <person name="Isbrandt T."/>
            <person name="Kuo A."/>
            <person name="Sato A."/>
            <person name="Lyhne E.K."/>
            <person name="Kogle M.E."/>
            <person name="Wiebenga A."/>
            <person name="Kun R.S."/>
            <person name="Lubbers R.J."/>
            <person name="Makela M.R."/>
            <person name="Barry K."/>
            <person name="Chovatia M."/>
            <person name="Clum A."/>
            <person name="Daum C."/>
            <person name="Haridas S."/>
            <person name="He G."/>
            <person name="LaButti K."/>
            <person name="Lipzen A."/>
            <person name="Riley R."/>
            <person name="Salamov A."/>
            <person name="Simmons B.A."/>
            <person name="Magnuson J.K."/>
            <person name="Henrissat B."/>
            <person name="Mortensen U.H."/>
            <person name="Larsen T.O."/>
            <person name="Devries R.P."/>
            <person name="Grigoriev I.V."/>
            <person name="Machida M."/>
            <person name="Baker S.E."/>
            <person name="Andersen M.R."/>
            <person name="Cantor M.N."/>
            <person name="Hua S.X."/>
        </authorList>
    </citation>
    <scope>NUCLEOTIDE SEQUENCE [LARGE SCALE GENOMIC DNA]</scope>
    <source>
        <strain evidence="1 2">CBS 119388</strain>
    </source>
</reference>
<keyword evidence="2" id="KW-1185">Reference proteome</keyword>
<dbReference type="OrthoDB" id="4473276at2759"/>
<organism evidence="1 2">
    <name type="scientific">Aspergillus pseudonomiae</name>
    <dbReference type="NCBI Taxonomy" id="1506151"/>
    <lineage>
        <taxon>Eukaryota</taxon>
        <taxon>Fungi</taxon>
        <taxon>Dikarya</taxon>
        <taxon>Ascomycota</taxon>
        <taxon>Pezizomycotina</taxon>
        <taxon>Eurotiomycetes</taxon>
        <taxon>Eurotiomycetidae</taxon>
        <taxon>Eurotiales</taxon>
        <taxon>Aspergillaceae</taxon>
        <taxon>Aspergillus</taxon>
        <taxon>Aspergillus subgen. Circumdati</taxon>
    </lineage>
</organism>
<name>A0A5N6IE46_9EURO</name>
<dbReference type="RefSeq" id="XP_031944838.1">
    <property type="nucleotide sequence ID" value="XM_032086474.1"/>
</dbReference>
<proteinExistence type="predicted"/>
<dbReference type="GeneID" id="43671165"/>
<evidence type="ECO:0000313" key="1">
    <source>
        <dbReference type="EMBL" id="KAE8407519.1"/>
    </source>
</evidence>
<dbReference type="Proteomes" id="UP000325579">
    <property type="component" value="Unassembled WGS sequence"/>
</dbReference>
<dbReference type="InterPro" id="IPR011990">
    <property type="entry name" value="TPR-like_helical_dom_sf"/>
</dbReference>
<sequence length="256" mass="28655">MQRFSVRGKCIVTPADSPETLHLAGAPTHYLQSSRVSNTGLKLHYFRRTWRLPSPRTVRYIDIRRPSPQLFLAKSTSLPRHLTPTHDVFTILEGKLLSLEECAKPSSLYDTDYPTWQRLHSALFHVIRGTGDADKQKDILLKLVGNAGPGGDDVVALQNLAALYEETGEHDQAERLAKETLPLLQEHRALGLDSPQSLGSLRVLIKALWKQGKVEEAKQVIQEACGSVDRLAEGQFSDFQQEEREALETVVADLKK</sequence>
<gene>
    <name evidence="1" type="ORF">BDV37DRAFT_280051</name>
</gene>